<protein>
    <recommendedName>
        <fullName evidence="4">PB1 domain-containing protein</fullName>
    </recommendedName>
</protein>
<dbReference type="Gene3D" id="3.10.20.90">
    <property type="entry name" value="Phosphatidylinositol 3-kinase Catalytic Subunit, Chain A, domain 1"/>
    <property type="match status" value="1"/>
</dbReference>
<dbReference type="SUPFAM" id="SSF54277">
    <property type="entry name" value="CAD &amp; PB1 domains"/>
    <property type="match status" value="1"/>
</dbReference>
<gene>
    <name evidence="2" type="ORF">EC973_001210</name>
</gene>
<evidence type="ECO:0000313" key="2">
    <source>
        <dbReference type="EMBL" id="KAF7724254.1"/>
    </source>
</evidence>
<evidence type="ECO:0000256" key="1">
    <source>
        <dbReference type="SAM" id="MobiDB-lite"/>
    </source>
</evidence>
<name>A0A8H7BK32_9FUNG</name>
<feature type="compositionally biased region" description="Basic and acidic residues" evidence="1">
    <location>
        <begin position="145"/>
        <end position="166"/>
    </location>
</feature>
<dbReference type="OrthoDB" id="2255081at2759"/>
<dbReference type="Proteomes" id="UP000605846">
    <property type="component" value="Unassembled WGS sequence"/>
</dbReference>
<feature type="region of interest" description="Disordered" evidence="1">
    <location>
        <begin position="1"/>
        <end position="20"/>
    </location>
</feature>
<feature type="region of interest" description="Disordered" evidence="1">
    <location>
        <begin position="128"/>
        <end position="166"/>
    </location>
</feature>
<keyword evidence="3" id="KW-1185">Reference proteome</keyword>
<comment type="caution">
    <text evidence="2">The sequence shown here is derived from an EMBL/GenBank/DDBJ whole genome shotgun (WGS) entry which is preliminary data.</text>
</comment>
<sequence length="166" mass="18710">METAKHQIASPISVSDPPPYNGSCSPSYLRVHYTSAESNMEQRMMAYAYNDTWSTFLKRLRAKLNKNNITGLKYLDDSGNYVVIADQEDFDIALLCIGQQAKDPRQGTVVGYILSKKYTEGRIRDYTEGSGSITSSQHYHARQSNRSDKAETEDGKGLRRSVERSL</sequence>
<accession>A0A8H7BK32</accession>
<dbReference type="EMBL" id="JABAYA010000125">
    <property type="protein sequence ID" value="KAF7724254.1"/>
    <property type="molecule type" value="Genomic_DNA"/>
</dbReference>
<evidence type="ECO:0008006" key="4">
    <source>
        <dbReference type="Google" id="ProtNLM"/>
    </source>
</evidence>
<proteinExistence type="predicted"/>
<evidence type="ECO:0000313" key="3">
    <source>
        <dbReference type="Proteomes" id="UP000605846"/>
    </source>
</evidence>
<organism evidence="2 3">
    <name type="scientific">Apophysomyces ossiformis</name>
    <dbReference type="NCBI Taxonomy" id="679940"/>
    <lineage>
        <taxon>Eukaryota</taxon>
        <taxon>Fungi</taxon>
        <taxon>Fungi incertae sedis</taxon>
        <taxon>Mucoromycota</taxon>
        <taxon>Mucoromycotina</taxon>
        <taxon>Mucoromycetes</taxon>
        <taxon>Mucorales</taxon>
        <taxon>Mucorineae</taxon>
        <taxon>Mucoraceae</taxon>
        <taxon>Apophysomyces</taxon>
    </lineage>
</organism>
<feature type="compositionally biased region" description="Polar residues" evidence="1">
    <location>
        <begin position="129"/>
        <end position="144"/>
    </location>
</feature>
<reference evidence="2" key="1">
    <citation type="submission" date="2020-01" db="EMBL/GenBank/DDBJ databases">
        <title>Genome Sequencing of Three Apophysomyces-Like Fungal Strains Confirms a Novel Fungal Genus in the Mucoromycota with divergent Burkholderia-like Endosymbiotic Bacteria.</title>
        <authorList>
            <person name="Stajich J.E."/>
            <person name="Macias A.M."/>
            <person name="Carter-House D."/>
            <person name="Lovett B."/>
            <person name="Kasson L.R."/>
            <person name="Berry K."/>
            <person name="Grigoriev I."/>
            <person name="Chang Y."/>
            <person name="Spatafora J."/>
            <person name="Kasson M.T."/>
        </authorList>
    </citation>
    <scope>NUCLEOTIDE SEQUENCE</scope>
    <source>
        <strain evidence="2">NRRL A-21654</strain>
    </source>
</reference>
<dbReference type="AlphaFoldDB" id="A0A8H7BK32"/>